<dbReference type="Pfam" id="PF00491">
    <property type="entry name" value="Arginase"/>
    <property type="match status" value="1"/>
</dbReference>
<sequence>MRVRDIDLLLYQGESADATGGGLDGAVQLAGVFERRLGVAPQRIGQRSVRTSANQLEDWQDQLVDMRGGLEQAAAGWAKSLRGNRRIIGLLPRCSVAMATLPEVFKQHPRARLLWIDAHPDLNTPQESSSGYLGGMVLAAAIGRWDSGLGAAVPVDQVALVGARDIDAAEQAYINASGIRRVAIDDFDAAALADWLGDAPVYIHLDCDVFDPACLPADFTVDDGIGFDQLARVLQVIRPERVVGIEIAELAATWRDGRQAPTQRLVDTFMRLVE</sequence>
<dbReference type="AlphaFoldDB" id="A0A423PFG4"/>
<dbReference type="CDD" id="cd09999">
    <property type="entry name" value="Arginase-like_1"/>
    <property type="match status" value="1"/>
</dbReference>
<dbReference type="GO" id="GO:0005829">
    <property type="term" value="C:cytosol"/>
    <property type="evidence" value="ECO:0007669"/>
    <property type="project" value="TreeGrafter"/>
</dbReference>
<dbReference type="GO" id="GO:0030145">
    <property type="term" value="F:manganese ion binding"/>
    <property type="evidence" value="ECO:0007669"/>
    <property type="project" value="TreeGrafter"/>
</dbReference>
<evidence type="ECO:0000256" key="1">
    <source>
        <dbReference type="ARBA" id="ARBA00022723"/>
    </source>
</evidence>
<evidence type="ECO:0000256" key="3">
    <source>
        <dbReference type="ARBA" id="ARBA00023211"/>
    </source>
</evidence>
<dbReference type="PANTHER" id="PTHR43782">
    <property type="entry name" value="ARGINASE"/>
    <property type="match status" value="1"/>
</dbReference>
<dbReference type="PANTHER" id="PTHR43782:SF3">
    <property type="entry name" value="ARGINASE"/>
    <property type="match status" value="1"/>
</dbReference>
<keyword evidence="6" id="KW-1185">Reference proteome</keyword>
<keyword evidence="3" id="KW-0464">Manganese</keyword>
<evidence type="ECO:0000313" key="5">
    <source>
        <dbReference type="EMBL" id="ROO24332.1"/>
    </source>
</evidence>
<comment type="similarity">
    <text evidence="4">Belongs to the arginase family.</text>
</comment>
<comment type="caution">
    <text evidence="5">The sequence shown here is derived from an EMBL/GenBank/DDBJ whole genome shotgun (WGS) entry which is preliminary data.</text>
</comment>
<dbReference type="Gene3D" id="3.40.800.10">
    <property type="entry name" value="Ureohydrolase domain"/>
    <property type="match status" value="1"/>
</dbReference>
<organism evidence="5 6">
    <name type="scientific">Salinisphaera japonica YTM-1</name>
    <dbReference type="NCBI Taxonomy" id="1209778"/>
    <lineage>
        <taxon>Bacteria</taxon>
        <taxon>Pseudomonadati</taxon>
        <taxon>Pseudomonadota</taxon>
        <taxon>Gammaproteobacteria</taxon>
        <taxon>Salinisphaerales</taxon>
        <taxon>Salinisphaeraceae</taxon>
        <taxon>Salinisphaera</taxon>
    </lineage>
</organism>
<dbReference type="InterPro" id="IPR023696">
    <property type="entry name" value="Ureohydrolase_dom_sf"/>
</dbReference>
<gene>
    <name evidence="5" type="ORF">SAJA_13995</name>
</gene>
<dbReference type="PROSITE" id="PS51409">
    <property type="entry name" value="ARGINASE_2"/>
    <property type="match status" value="1"/>
</dbReference>
<dbReference type="InParanoid" id="A0A423PFG4"/>
<dbReference type="GO" id="GO:0004053">
    <property type="term" value="F:arginase activity"/>
    <property type="evidence" value="ECO:0007669"/>
    <property type="project" value="TreeGrafter"/>
</dbReference>
<dbReference type="EMBL" id="AYKG01000067">
    <property type="protein sequence ID" value="ROO24332.1"/>
    <property type="molecule type" value="Genomic_DNA"/>
</dbReference>
<dbReference type="RefSeq" id="WP_123659246.1">
    <property type="nucleotide sequence ID" value="NZ_AYKG01000067.1"/>
</dbReference>
<evidence type="ECO:0000256" key="4">
    <source>
        <dbReference type="PROSITE-ProRule" id="PRU00742"/>
    </source>
</evidence>
<dbReference type="InterPro" id="IPR006035">
    <property type="entry name" value="Ureohydrolase"/>
</dbReference>
<evidence type="ECO:0000313" key="6">
    <source>
        <dbReference type="Proteomes" id="UP000285310"/>
    </source>
</evidence>
<keyword evidence="1" id="KW-0479">Metal-binding</keyword>
<proteinExistence type="inferred from homology"/>
<keyword evidence="2" id="KW-0378">Hydrolase</keyword>
<reference evidence="5 6" key="1">
    <citation type="submission" date="2013-10" db="EMBL/GenBank/DDBJ databases">
        <title>Salinisphaera japonica YTM-1 Genome Sequencing.</title>
        <authorList>
            <person name="Lai Q."/>
            <person name="Li C."/>
            <person name="Shao Z."/>
        </authorList>
    </citation>
    <scope>NUCLEOTIDE SEQUENCE [LARGE SCALE GENOMIC DNA]</scope>
    <source>
        <strain evidence="5 6">YTM-1</strain>
    </source>
</reference>
<protein>
    <submittedName>
        <fullName evidence="5">Arginase</fullName>
    </submittedName>
</protein>
<accession>A0A423PFG4</accession>
<evidence type="ECO:0000256" key="2">
    <source>
        <dbReference type="ARBA" id="ARBA00022801"/>
    </source>
</evidence>
<dbReference type="SUPFAM" id="SSF52768">
    <property type="entry name" value="Arginase/deacetylase"/>
    <property type="match status" value="1"/>
</dbReference>
<name>A0A423PFG4_9GAMM</name>
<dbReference type="Proteomes" id="UP000285310">
    <property type="component" value="Unassembled WGS sequence"/>
</dbReference>
<dbReference type="OrthoDB" id="9789727at2"/>